<evidence type="ECO:0000256" key="7">
    <source>
        <dbReference type="SAM" id="MobiDB-lite"/>
    </source>
</evidence>
<feature type="compositionally biased region" description="Basic and acidic residues" evidence="7">
    <location>
        <begin position="399"/>
        <end position="408"/>
    </location>
</feature>
<evidence type="ECO:0000256" key="6">
    <source>
        <dbReference type="RuleBase" id="RU363069"/>
    </source>
</evidence>
<dbReference type="PANTHER" id="PTHR30337">
    <property type="entry name" value="COMPONENT OF ATP-DEPENDENT DSDNA EXONUCLEASE"/>
    <property type="match status" value="1"/>
</dbReference>
<evidence type="ECO:0000256" key="3">
    <source>
        <dbReference type="ARBA" id="ARBA00022722"/>
    </source>
</evidence>
<dbReference type="InterPro" id="IPR029052">
    <property type="entry name" value="Metallo-depent_PP-like"/>
</dbReference>
<dbReference type="Proteomes" id="UP000823935">
    <property type="component" value="Unassembled WGS sequence"/>
</dbReference>
<accession>A0A9D1JJE4</accession>
<dbReference type="GO" id="GO:0006260">
    <property type="term" value="P:DNA replication"/>
    <property type="evidence" value="ECO:0007669"/>
    <property type="project" value="UniProtKB-KW"/>
</dbReference>
<keyword evidence="4 6" id="KW-0378">Hydrolase</keyword>
<feature type="region of interest" description="Disordered" evidence="7">
    <location>
        <begin position="399"/>
        <end position="419"/>
    </location>
</feature>
<comment type="function">
    <text evidence="6">SbcCD cleaves DNA hairpin structures. These structures can inhibit DNA replication and are intermediates in certain DNA recombination reactions. The complex acts as a 3'-&gt;5' double strand exonuclease that can open hairpins. It also has a 5' single-strand endonuclease activity.</text>
</comment>
<dbReference type="GO" id="GO:0008408">
    <property type="term" value="F:3'-5' exonuclease activity"/>
    <property type="evidence" value="ECO:0007669"/>
    <property type="project" value="InterPro"/>
</dbReference>
<gene>
    <name evidence="6 9" type="primary">sbcD</name>
    <name evidence="9" type="ORF">IAB44_05595</name>
</gene>
<evidence type="ECO:0000313" key="9">
    <source>
        <dbReference type="EMBL" id="HIS31010.1"/>
    </source>
</evidence>
<keyword evidence="5 6" id="KW-0269">Exonuclease</keyword>
<keyword evidence="6" id="KW-0235">DNA replication</keyword>
<evidence type="ECO:0000256" key="4">
    <source>
        <dbReference type="ARBA" id="ARBA00022801"/>
    </source>
</evidence>
<name>A0A9D1JJE4_9FIRM</name>
<comment type="similarity">
    <text evidence="1 6">Belongs to the SbcD family.</text>
</comment>
<dbReference type="InterPro" id="IPR041796">
    <property type="entry name" value="Mre11_N"/>
</dbReference>
<evidence type="ECO:0000256" key="5">
    <source>
        <dbReference type="ARBA" id="ARBA00022839"/>
    </source>
</evidence>
<reference evidence="9" key="1">
    <citation type="submission" date="2020-10" db="EMBL/GenBank/DDBJ databases">
        <authorList>
            <person name="Gilroy R."/>
        </authorList>
    </citation>
    <scope>NUCLEOTIDE SEQUENCE</scope>
    <source>
        <strain evidence="9">CHK190-19873</strain>
    </source>
</reference>
<evidence type="ECO:0000259" key="8">
    <source>
        <dbReference type="Pfam" id="PF00149"/>
    </source>
</evidence>
<comment type="subunit">
    <text evidence="6">Heterodimer of SbcC and SbcD.</text>
</comment>
<reference evidence="9" key="2">
    <citation type="journal article" date="2021" name="PeerJ">
        <title>Extensive microbial diversity within the chicken gut microbiome revealed by metagenomics and culture.</title>
        <authorList>
            <person name="Gilroy R."/>
            <person name="Ravi A."/>
            <person name="Getino M."/>
            <person name="Pursley I."/>
            <person name="Horton D.L."/>
            <person name="Alikhan N.F."/>
            <person name="Baker D."/>
            <person name="Gharbi K."/>
            <person name="Hall N."/>
            <person name="Watson M."/>
            <person name="Adriaenssens E.M."/>
            <person name="Foster-Nyarko E."/>
            <person name="Jarju S."/>
            <person name="Secka A."/>
            <person name="Antonio M."/>
            <person name="Oren A."/>
            <person name="Chaudhuri R.R."/>
            <person name="La Ragione R."/>
            <person name="Hildebrand F."/>
            <person name="Pallen M.J."/>
        </authorList>
    </citation>
    <scope>NUCLEOTIDE SEQUENCE</scope>
    <source>
        <strain evidence="9">CHK190-19873</strain>
    </source>
</reference>
<protein>
    <recommendedName>
        <fullName evidence="2 6">Nuclease SbcCD subunit D</fullName>
    </recommendedName>
</protein>
<keyword evidence="6" id="KW-0233">DNA recombination</keyword>
<dbReference type="InterPro" id="IPR050535">
    <property type="entry name" value="DNA_Repair-Maintenance_Comp"/>
</dbReference>
<comment type="caution">
    <text evidence="9">The sequence shown here is derived from an EMBL/GenBank/DDBJ whole genome shotgun (WGS) entry which is preliminary data.</text>
</comment>
<sequence>MKLLHTGDWHIGKLLADKSRLEEQRIVLDELAAMADKHEPDVICITGDVYDNGHPSARAEELFCSTIKRLCKGGERLVVIIAGNHDQPQRLEALQPLAREHGILIFGNPNSKPLPGKYGNYEIQPLDGGVFRTRAAGEEAVFACVPYVSEKALGEVIYRDLASEEENLKSYQEKMRRLYEGCNVWFGEDTLNICLSHVFTVGYEGDSSERSVQLGGSYILDADVFPKNADYIALGHVHKPQKVAGTGGRARYCGSILPYHSDEVRTPKECLLVQLEKGRAPQVTPLIFSNPKPIERWECRGFSEAEALCMKNQERSCWVFLKIHTEEPLREDQIRRLKGLKSDLLEITPVFPDMEEREEELRPLGERDLLDLFRSFYVNEKNREPDAEILELVKNLAKEEGEERKDEAANADDPGTEQL</sequence>
<keyword evidence="3 6" id="KW-0540">Nuclease</keyword>
<organism evidence="9 10">
    <name type="scientific">Candidatus Limivivens intestinipullorum</name>
    <dbReference type="NCBI Taxonomy" id="2840858"/>
    <lineage>
        <taxon>Bacteria</taxon>
        <taxon>Bacillati</taxon>
        <taxon>Bacillota</taxon>
        <taxon>Clostridia</taxon>
        <taxon>Lachnospirales</taxon>
        <taxon>Lachnospiraceae</taxon>
        <taxon>Lachnospiraceae incertae sedis</taxon>
        <taxon>Candidatus Limivivens</taxon>
    </lineage>
</organism>
<feature type="domain" description="Calcineurin-like phosphoesterase" evidence="8">
    <location>
        <begin position="1"/>
        <end position="240"/>
    </location>
</feature>
<evidence type="ECO:0000256" key="2">
    <source>
        <dbReference type="ARBA" id="ARBA00013365"/>
    </source>
</evidence>
<dbReference type="GO" id="GO:0006310">
    <property type="term" value="P:DNA recombination"/>
    <property type="evidence" value="ECO:0007669"/>
    <property type="project" value="UniProtKB-KW"/>
</dbReference>
<dbReference type="CDD" id="cd00840">
    <property type="entry name" value="MPP_Mre11_N"/>
    <property type="match status" value="1"/>
</dbReference>
<dbReference type="EMBL" id="DVIQ01000026">
    <property type="protein sequence ID" value="HIS31010.1"/>
    <property type="molecule type" value="Genomic_DNA"/>
</dbReference>
<dbReference type="InterPro" id="IPR004593">
    <property type="entry name" value="SbcD"/>
</dbReference>
<keyword evidence="6" id="KW-0255">Endonuclease</keyword>
<dbReference type="NCBIfam" id="TIGR00619">
    <property type="entry name" value="sbcd"/>
    <property type="match status" value="1"/>
</dbReference>
<dbReference type="Gene3D" id="3.60.21.10">
    <property type="match status" value="1"/>
</dbReference>
<dbReference type="AlphaFoldDB" id="A0A9D1JJE4"/>
<proteinExistence type="inferred from homology"/>
<evidence type="ECO:0000313" key="10">
    <source>
        <dbReference type="Proteomes" id="UP000823935"/>
    </source>
</evidence>
<dbReference type="InterPro" id="IPR004843">
    <property type="entry name" value="Calcineurin-like_PHP"/>
</dbReference>
<dbReference type="PANTHER" id="PTHR30337:SF0">
    <property type="entry name" value="NUCLEASE SBCCD SUBUNIT D"/>
    <property type="match status" value="1"/>
</dbReference>
<dbReference type="SUPFAM" id="SSF56300">
    <property type="entry name" value="Metallo-dependent phosphatases"/>
    <property type="match status" value="1"/>
</dbReference>
<dbReference type="GO" id="GO:0004519">
    <property type="term" value="F:endonuclease activity"/>
    <property type="evidence" value="ECO:0007669"/>
    <property type="project" value="UniProtKB-KW"/>
</dbReference>
<evidence type="ECO:0000256" key="1">
    <source>
        <dbReference type="ARBA" id="ARBA00010555"/>
    </source>
</evidence>
<dbReference type="Pfam" id="PF00149">
    <property type="entry name" value="Metallophos"/>
    <property type="match status" value="1"/>
</dbReference>